<dbReference type="Proteomes" id="UP000328092">
    <property type="component" value="Unassembled WGS sequence"/>
</dbReference>
<sequence length="51" mass="5833">MTPALLIARNSIIYWVNVWLAPLECMFDMIESELARRGVAPDEIDYVPHTA</sequence>
<protein>
    <submittedName>
        <fullName evidence="1">Uncharacterized protein</fullName>
    </submittedName>
</protein>
<proteinExistence type="predicted"/>
<gene>
    <name evidence="1" type="ORF">CI1B_03410</name>
</gene>
<evidence type="ECO:0000313" key="2">
    <source>
        <dbReference type="Proteomes" id="UP000328092"/>
    </source>
</evidence>
<evidence type="ECO:0000313" key="1">
    <source>
        <dbReference type="EMBL" id="VIO65244.1"/>
    </source>
</evidence>
<dbReference type="RefSeq" id="WP_172627880.1">
    <property type="nucleotide sequence ID" value="NZ_CAADFC020000004.1"/>
</dbReference>
<organism evidence="1 2">
    <name type="scientific">Bradyrhizobium ivorense</name>
    <dbReference type="NCBI Taxonomy" id="2511166"/>
    <lineage>
        <taxon>Bacteria</taxon>
        <taxon>Pseudomonadati</taxon>
        <taxon>Pseudomonadota</taxon>
        <taxon>Alphaproteobacteria</taxon>
        <taxon>Hyphomicrobiales</taxon>
        <taxon>Nitrobacteraceae</taxon>
        <taxon>Bradyrhizobium</taxon>
    </lineage>
</organism>
<comment type="caution">
    <text evidence="1">The sequence shown here is derived from an EMBL/GenBank/DDBJ whole genome shotgun (WGS) entry which is preliminary data.</text>
</comment>
<keyword evidence="2" id="KW-1185">Reference proteome</keyword>
<dbReference type="EMBL" id="CAADFC020000004">
    <property type="protein sequence ID" value="VIO65244.1"/>
    <property type="molecule type" value="Genomic_DNA"/>
</dbReference>
<name>A0A508SUE8_9BRAD</name>
<reference evidence="1" key="1">
    <citation type="submission" date="2019-02" db="EMBL/GenBank/DDBJ databases">
        <authorList>
            <person name="Pothier F.J."/>
        </authorList>
    </citation>
    <scope>NUCLEOTIDE SEQUENCE</scope>
    <source>
        <strain evidence="1">CI-1B</strain>
    </source>
</reference>
<dbReference type="AlphaFoldDB" id="A0A508SUE8"/>
<accession>A0A508SUE8</accession>